<protein>
    <recommendedName>
        <fullName evidence="3">Phosphagen kinase N-terminal domain-containing protein</fullName>
    </recommendedName>
</protein>
<feature type="region of interest" description="Disordered" evidence="2">
    <location>
        <begin position="80"/>
        <end position="116"/>
    </location>
</feature>
<accession>F2U404</accession>
<dbReference type="GO" id="GO:0016301">
    <property type="term" value="F:kinase activity"/>
    <property type="evidence" value="ECO:0007669"/>
    <property type="project" value="InterPro"/>
</dbReference>
<gene>
    <name evidence="4" type="ORF">PTSG_03012</name>
</gene>
<comment type="similarity">
    <text evidence="1">Belongs to the ATP:guanido phosphotransferase family.</text>
</comment>
<evidence type="ECO:0000259" key="3">
    <source>
        <dbReference type="PROSITE" id="PS51509"/>
    </source>
</evidence>
<keyword evidence="5" id="KW-1185">Reference proteome</keyword>
<dbReference type="InterPro" id="IPR022413">
    <property type="entry name" value="ATP-guanido_PTrfase_N"/>
</dbReference>
<sequence length="116" mass="12754">MSESKFKRGGSHRGSITGGVVRPGQPSVGLHASGFPVYQHLPDRLDETSEDYRDHVATFVSDIDISKLKMPSSMTFSEEGIYDNLPADKSNSQPDLPSKMSYSQEGAYETLPMRGE</sequence>
<evidence type="ECO:0000313" key="4">
    <source>
        <dbReference type="EMBL" id="EGD82348.1"/>
    </source>
</evidence>
<evidence type="ECO:0000313" key="5">
    <source>
        <dbReference type="Proteomes" id="UP000007799"/>
    </source>
</evidence>
<evidence type="ECO:0000256" key="2">
    <source>
        <dbReference type="SAM" id="MobiDB-lite"/>
    </source>
</evidence>
<dbReference type="AlphaFoldDB" id="F2U404"/>
<dbReference type="RefSeq" id="XP_004996531.1">
    <property type="nucleotide sequence ID" value="XM_004996474.1"/>
</dbReference>
<evidence type="ECO:0000256" key="1">
    <source>
        <dbReference type="PROSITE-ProRule" id="PRU00842"/>
    </source>
</evidence>
<feature type="compositionally biased region" description="Polar residues" evidence="2">
    <location>
        <begin position="89"/>
        <end position="104"/>
    </location>
</feature>
<dbReference type="GeneID" id="16077119"/>
<dbReference type="InParanoid" id="F2U404"/>
<dbReference type="KEGG" id="sre:PTSG_03012"/>
<proteinExistence type="inferred from homology"/>
<feature type="domain" description="Phosphagen kinase N-terminal" evidence="3">
    <location>
        <begin position="1"/>
        <end position="54"/>
    </location>
</feature>
<feature type="region of interest" description="Disordered" evidence="2">
    <location>
        <begin position="1"/>
        <end position="32"/>
    </location>
</feature>
<dbReference type="Proteomes" id="UP000007799">
    <property type="component" value="Unassembled WGS sequence"/>
</dbReference>
<dbReference type="EMBL" id="GL832960">
    <property type="protein sequence ID" value="EGD82348.1"/>
    <property type="molecule type" value="Genomic_DNA"/>
</dbReference>
<dbReference type="PROSITE" id="PS51509">
    <property type="entry name" value="PHOSPHAGEN_KINASE_N"/>
    <property type="match status" value="1"/>
</dbReference>
<reference evidence="4" key="1">
    <citation type="submission" date="2009-08" db="EMBL/GenBank/DDBJ databases">
        <title>Annotation of Salpingoeca rosetta.</title>
        <authorList>
            <consortium name="The Broad Institute Genome Sequencing Platform"/>
            <person name="Russ C."/>
            <person name="Cuomo C."/>
            <person name="Burger G."/>
            <person name="Gray M.W."/>
            <person name="Holland P.W.H."/>
            <person name="King N."/>
            <person name="Lang F.B.F."/>
            <person name="Roger A.J."/>
            <person name="Ruiz-Trillo I."/>
            <person name="Young S.K."/>
            <person name="Zeng Q."/>
            <person name="Gargeya S."/>
            <person name="Alvarado L."/>
            <person name="Berlin A."/>
            <person name="Chapman S.B."/>
            <person name="Chen Z."/>
            <person name="Freedman E."/>
            <person name="Gellesch M."/>
            <person name="Goldberg J."/>
            <person name="Griggs A."/>
            <person name="Gujja S."/>
            <person name="Heilman E."/>
            <person name="Heiman D."/>
            <person name="Howarth C."/>
            <person name="Mehta T."/>
            <person name="Neiman D."/>
            <person name="Pearson M."/>
            <person name="Roberts A."/>
            <person name="Saif S."/>
            <person name="Shea T."/>
            <person name="Shenoy N."/>
            <person name="Sisk P."/>
            <person name="Stolte C."/>
            <person name="Sykes S."/>
            <person name="White J."/>
            <person name="Yandava C."/>
            <person name="Haas B."/>
            <person name="Nusbaum C."/>
            <person name="Birren B."/>
        </authorList>
    </citation>
    <scope>NUCLEOTIDE SEQUENCE [LARGE SCALE GENOMIC DNA]</scope>
    <source>
        <strain evidence="4">ATCC 50818</strain>
    </source>
</reference>
<organism evidence="5">
    <name type="scientific">Salpingoeca rosetta (strain ATCC 50818 / BSB-021)</name>
    <dbReference type="NCBI Taxonomy" id="946362"/>
    <lineage>
        <taxon>Eukaryota</taxon>
        <taxon>Choanoflagellata</taxon>
        <taxon>Craspedida</taxon>
        <taxon>Salpingoecidae</taxon>
        <taxon>Salpingoeca</taxon>
    </lineage>
</organism>
<name>F2U404_SALR5</name>